<reference evidence="1" key="1">
    <citation type="journal article" date="2020" name="mSystems">
        <title>Genome- and Community-Level Interaction Insights into Carbon Utilization and Element Cycling Functions of Hydrothermarchaeota in Hydrothermal Sediment.</title>
        <authorList>
            <person name="Zhou Z."/>
            <person name="Liu Y."/>
            <person name="Xu W."/>
            <person name="Pan J."/>
            <person name="Luo Z.H."/>
            <person name="Li M."/>
        </authorList>
    </citation>
    <scope>NUCLEOTIDE SEQUENCE [LARGE SCALE GENOMIC DNA]</scope>
    <source>
        <strain evidence="1">SpSt-966</strain>
    </source>
</reference>
<proteinExistence type="predicted"/>
<dbReference type="AlphaFoldDB" id="A0A7V3VSG8"/>
<protein>
    <submittedName>
        <fullName evidence="1">Uncharacterized protein</fullName>
    </submittedName>
</protein>
<organism evidence="1">
    <name type="scientific">Mesoaciditoga lauensis</name>
    <dbReference type="NCBI Taxonomy" id="1495039"/>
    <lineage>
        <taxon>Bacteria</taxon>
        <taxon>Thermotogati</taxon>
        <taxon>Thermotogota</taxon>
        <taxon>Thermotogae</taxon>
        <taxon>Mesoaciditogales</taxon>
        <taxon>Mesoaciditogaceae</taxon>
        <taxon>Mesoaciditoga</taxon>
    </lineage>
</organism>
<evidence type="ECO:0000313" key="1">
    <source>
        <dbReference type="EMBL" id="HGE75077.1"/>
    </source>
</evidence>
<accession>A0A7V3VSG8</accession>
<comment type="caution">
    <text evidence="1">The sequence shown here is derived from an EMBL/GenBank/DDBJ whole genome shotgun (WGS) entry which is preliminary data.</text>
</comment>
<dbReference type="EMBL" id="DTPE01000123">
    <property type="protein sequence ID" value="HGE75077.1"/>
    <property type="molecule type" value="Genomic_DNA"/>
</dbReference>
<name>A0A7V3VSG8_9BACT</name>
<sequence length="97" mass="11392">MSEKSREFFAEWLFDHKPEVVVINSIGMVEFFRIPFRISLKYIGNSYLFAVQIEKGERFELEIESDFNALCSDKYDAHTLLIVDSKSSIEIVEDYKV</sequence>
<gene>
    <name evidence="1" type="ORF">ENX73_03005</name>
</gene>